<accession>S2KEC2</accession>
<keyword evidence="2" id="KW-1185">Reference proteome</keyword>
<dbReference type="eggNOG" id="COG2087">
    <property type="taxonomic scope" value="Bacteria"/>
</dbReference>
<dbReference type="UniPathway" id="UPA00148">
    <property type="reaction ID" value="UER00236"/>
</dbReference>
<sequence>MQLFIGGAYAGKRTAVRERFDSPFWCSAYDGKGLDEWRSAIGTEHCLVLEGWEEWLKTELASEPDDDRVRERMRGELESIRAQEDVHGLQVVLIMLEMGRGIVPLDVGDRRLRDLAGWLAQDAATHCEHVWYVWNGLARPLV</sequence>
<dbReference type="GO" id="GO:0000166">
    <property type="term" value="F:nucleotide binding"/>
    <property type="evidence" value="ECO:0007669"/>
    <property type="project" value="InterPro"/>
</dbReference>
<dbReference type="EMBL" id="ASTJ01000040">
    <property type="protein sequence ID" value="EPC00532.1"/>
    <property type="molecule type" value="Genomic_DNA"/>
</dbReference>
<dbReference type="GO" id="GO:0009236">
    <property type="term" value="P:cobalamin biosynthetic process"/>
    <property type="evidence" value="ECO:0007669"/>
    <property type="project" value="UniProtKB-UniPathway"/>
</dbReference>
<evidence type="ECO:0000313" key="2">
    <source>
        <dbReference type="Proteomes" id="UP000014463"/>
    </source>
</evidence>
<dbReference type="Gene3D" id="3.40.50.300">
    <property type="entry name" value="P-loop containing nucleotide triphosphate hydrolases"/>
    <property type="match status" value="1"/>
</dbReference>
<dbReference type="InterPro" id="IPR003203">
    <property type="entry name" value="CobU/CobP"/>
</dbReference>
<proteinExistence type="predicted"/>
<dbReference type="Proteomes" id="UP000014463">
    <property type="component" value="Unassembled WGS sequence"/>
</dbReference>
<protein>
    <submittedName>
        <fullName evidence="1">Uncharacterized protein</fullName>
    </submittedName>
</protein>
<dbReference type="PATRIC" id="fig|1121939.11.peg.4011"/>
<reference evidence="1 2" key="1">
    <citation type="journal article" date="2013" name="Genome Announc.">
        <title>Draft genome sequence of the moderately halophilic gammaproteobacterium Halomonas anticariensis FP35.</title>
        <authorList>
            <person name="Tahrioui A."/>
            <person name="Quesada E."/>
            <person name="Llamas I."/>
        </authorList>
    </citation>
    <scope>NUCLEOTIDE SEQUENCE [LARGE SCALE GENOMIC DNA]</scope>
    <source>
        <strain evidence="2">DSM 16096 / CECT 5854 / LMG 22089 / FP35</strain>
    </source>
</reference>
<dbReference type="RefSeq" id="WP_016418520.1">
    <property type="nucleotide sequence ID" value="NZ_AUAB01000023.1"/>
</dbReference>
<evidence type="ECO:0000313" key="1">
    <source>
        <dbReference type="EMBL" id="EPC00532.1"/>
    </source>
</evidence>
<name>S2KEC2_LITA3</name>
<dbReference type="Pfam" id="PF02283">
    <property type="entry name" value="CobU"/>
    <property type="match status" value="1"/>
</dbReference>
<dbReference type="SUPFAM" id="SSF52540">
    <property type="entry name" value="P-loop containing nucleoside triphosphate hydrolases"/>
    <property type="match status" value="1"/>
</dbReference>
<dbReference type="InterPro" id="IPR027417">
    <property type="entry name" value="P-loop_NTPase"/>
</dbReference>
<comment type="caution">
    <text evidence="1">The sequence shown here is derived from an EMBL/GenBank/DDBJ whole genome shotgun (WGS) entry which is preliminary data.</text>
</comment>
<dbReference type="GO" id="GO:0043752">
    <property type="term" value="F:adenosylcobinamide kinase activity"/>
    <property type="evidence" value="ECO:0007669"/>
    <property type="project" value="InterPro"/>
</dbReference>
<gene>
    <name evidence="1" type="ORF">L861_06215</name>
</gene>
<dbReference type="STRING" id="1121939.L861_06215"/>
<dbReference type="OrthoDB" id="9788370at2"/>
<organism evidence="1 2">
    <name type="scientific">Litchfieldella anticariensis (strain DSM 16096 / CECT 5854 / CIP 108499 / LMG 22089 / FP35)</name>
    <name type="common">Halomonas anticariensis</name>
    <dbReference type="NCBI Taxonomy" id="1121939"/>
    <lineage>
        <taxon>Bacteria</taxon>
        <taxon>Pseudomonadati</taxon>
        <taxon>Pseudomonadota</taxon>
        <taxon>Gammaproteobacteria</taxon>
        <taxon>Oceanospirillales</taxon>
        <taxon>Halomonadaceae</taxon>
        <taxon>Litchfieldella</taxon>
    </lineage>
</organism>
<dbReference type="AlphaFoldDB" id="S2KEC2"/>